<protein>
    <submittedName>
        <fullName evidence="2">ISXO2-like transposase domain-containing protein</fullName>
    </submittedName>
</protein>
<dbReference type="PANTHER" id="PTHR47163:SF2">
    <property type="entry name" value="SI:DKEY-17M8.2"/>
    <property type="match status" value="1"/>
</dbReference>
<dbReference type="PANTHER" id="PTHR47163">
    <property type="entry name" value="DDE_TNP_IS1595 DOMAIN-CONTAINING PROTEIN"/>
    <property type="match status" value="1"/>
</dbReference>
<dbReference type="Proteomes" id="UP000887540">
    <property type="component" value="Unplaced"/>
</dbReference>
<proteinExistence type="predicted"/>
<reference evidence="2" key="1">
    <citation type="submission" date="2022-11" db="UniProtKB">
        <authorList>
            <consortium name="WormBaseParasite"/>
        </authorList>
    </citation>
    <scope>IDENTIFICATION</scope>
</reference>
<dbReference type="WBParaSite" id="ACRNAN_scaffold25135.g8156.t1">
    <property type="protein sequence ID" value="ACRNAN_scaffold25135.g8156.t1"/>
    <property type="gene ID" value="ACRNAN_scaffold25135.g8156"/>
</dbReference>
<dbReference type="InterPro" id="IPR053164">
    <property type="entry name" value="IS1016-like_transposase"/>
</dbReference>
<evidence type="ECO:0000313" key="2">
    <source>
        <dbReference type="WBParaSite" id="ACRNAN_scaffold25135.g8156.t1"/>
    </source>
</evidence>
<keyword evidence="1" id="KW-1185">Reference proteome</keyword>
<evidence type="ECO:0000313" key="1">
    <source>
        <dbReference type="Proteomes" id="UP000887540"/>
    </source>
</evidence>
<name>A0A914DEN7_9BILA</name>
<organism evidence="1 2">
    <name type="scientific">Acrobeloides nanus</name>
    <dbReference type="NCBI Taxonomy" id="290746"/>
    <lineage>
        <taxon>Eukaryota</taxon>
        <taxon>Metazoa</taxon>
        <taxon>Ecdysozoa</taxon>
        <taxon>Nematoda</taxon>
        <taxon>Chromadorea</taxon>
        <taxon>Rhabditida</taxon>
        <taxon>Tylenchina</taxon>
        <taxon>Cephalobomorpha</taxon>
        <taxon>Cephaloboidea</taxon>
        <taxon>Cephalobidae</taxon>
        <taxon>Acrobeloides</taxon>
    </lineage>
</organism>
<dbReference type="AlphaFoldDB" id="A0A914DEN7"/>
<sequence>MIGFAHMWARGYLLKDIMHELNIVSWATACDWSSFCREICLIAYIEYPKKLGGVGKHVEIDESKDKNTLIPLINKWIIDGTTILSDCWKAYNSLEEEGFVHLKKSARCSNSDYTIEFFKLAGMVYCQTAEKDVNNELEELELDDLGLFDGEEE</sequence>
<accession>A0A914DEN7</accession>